<evidence type="ECO:0000259" key="1">
    <source>
        <dbReference type="Pfam" id="PF03551"/>
    </source>
</evidence>
<dbReference type="Pfam" id="PF10400">
    <property type="entry name" value="Vir_act_alpha_C"/>
    <property type="match status" value="1"/>
</dbReference>
<evidence type="ECO:0000313" key="4">
    <source>
        <dbReference type="Proteomes" id="UP000683246"/>
    </source>
</evidence>
<dbReference type="RefSeq" id="WP_212694097.1">
    <property type="nucleotide sequence ID" value="NZ_CP058649.1"/>
</dbReference>
<dbReference type="PANTHER" id="PTHR43252">
    <property type="entry name" value="TRANSCRIPTIONAL REGULATOR YQJI"/>
    <property type="match status" value="1"/>
</dbReference>
<dbReference type="InterPro" id="IPR036388">
    <property type="entry name" value="WH-like_DNA-bd_sf"/>
</dbReference>
<sequence>MSINYAILGLLSWKNFTGYEIKKYIKESDLMYWSGNNNQIYKAFVKLLEEGYVSNIVEHQDGSPSKKIYSITEKGKEHLKEWLLSDNEFIEMKNNFLIQFAWMDILSYEELDKQLEKYEDNIKTNIMMYEEKQRRGIREPKRSKREKVLWDRISENILSSYKNQLKWVKKTRNELRLLNNE</sequence>
<gene>
    <name evidence="3" type="ORF">HZI73_14450</name>
</gene>
<dbReference type="InterPro" id="IPR018309">
    <property type="entry name" value="Tscrpt_reg_PadR_C"/>
</dbReference>
<dbReference type="AlphaFoldDB" id="A0A8J8SHG5"/>
<dbReference type="Pfam" id="PF03551">
    <property type="entry name" value="PadR"/>
    <property type="match status" value="1"/>
</dbReference>
<keyword evidence="4" id="KW-1185">Reference proteome</keyword>
<dbReference type="Gene3D" id="1.10.10.10">
    <property type="entry name" value="Winged helix-like DNA-binding domain superfamily/Winged helix DNA-binding domain"/>
    <property type="match status" value="1"/>
</dbReference>
<proteinExistence type="predicted"/>
<evidence type="ECO:0000313" key="3">
    <source>
        <dbReference type="EMBL" id="QUI23412.1"/>
    </source>
</evidence>
<name>A0A8J8SHG5_9FIRM</name>
<dbReference type="Proteomes" id="UP000683246">
    <property type="component" value="Chromosome"/>
</dbReference>
<dbReference type="InterPro" id="IPR005149">
    <property type="entry name" value="Tscrpt_reg_PadR_N"/>
</dbReference>
<feature type="domain" description="Transcription regulator PadR C-terminal" evidence="2">
    <location>
        <begin position="92"/>
        <end position="175"/>
    </location>
</feature>
<accession>A0A8J8SHG5</accession>
<organism evidence="3 4">
    <name type="scientific">Vallitalea pronyensis</name>
    <dbReference type="NCBI Taxonomy" id="1348613"/>
    <lineage>
        <taxon>Bacteria</taxon>
        <taxon>Bacillati</taxon>
        <taxon>Bacillota</taxon>
        <taxon>Clostridia</taxon>
        <taxon>Lachnospirales</taxon>
        <taxon>Vallitaleaceae</taxon>
        <taxon>Vallitalea</taxon>
    </lineage>
</organism>
<reference evidence="3" key="1">
    <citation type="submission" date="2020-07" db="EMBL/GenBank/DDBJ databases">
        <title>Vallitalea pronyensis genome.</title>
        <authorList>
            <person name="Postec A."/>
        </authorList>
    </citation>
    <scope>NUCLEOTIDE SEQUENCE</scope>
    <source>
        <strain evidence="3">FatNI3</strain>
    </source>
</reference>
<protein>
    <submittedName>
        <fullName evidence="3">PadR family transcriptional regulator</fullName>
    </submittedName>
</protein>
<evidence type="ECO:0000259" key="2">
    <source>
        <dbReference type="Pfam" id="PF10400"/>
    </source>
</evidence>
<dbReference type="EMBL" id="CP058649">
    <property type="protein sequence ID" value="QUI23412.1"/>
    <property type="molecule type" value="Genomic_DNA"/>
</dbReference>
<dbReference type="InterPro" id="IPR036390">
    <property type="entry name" value="WH_DNA-bd_sf"/>
</dbReference>
<dbReference type="SUPFAM" id="SSF46785">
    <property type="entry name" value="Winged helix' DNA-binding domain"/>
    <property type="match status" value="1"/>
</dbReference>
<dbReference type="PANTHER" id="PTHR43252:SF6">
    <property type="entry name" value="NEGATIVE TRANSCRIPTION REGULATOR PADR"/>
    <property type="match status" value="1"/>
</dbReference>
<feature type="domain" description="Transcription regulator PadR N-terminal" evidence="1">
    <location>
        <begin position="7"/>
        <end position="81"/>
    </location>
</feature>
<dbReference type="KEGG" id="vpy:HZI73_14450"/>